<accession>A0A0A9G330</accession>
<proteinExistence type="predicted"/>
<evidence type="ECO:0000313" key="1">
    <source>
        <dbReference type="EMBL" id="JAE16951.1"/>
    </source>
</evidence>
<dbReference type="EMBL" id="GBRH01180945">
    <property type="protein sequence ID" value="JAE16951.1"/>
    <property type="molecule type" value="Transcribed_RNA"/>
</dbReference>
<protein>
    <submittedName>
        <fullName evidence="1">Uncharacterized protein</fullName>
    </submittedName>
</protein>
<reference evidence="1" key="2">
    <citation type="journal article" date="2015" name="Data Brief">
        <title>Shoot transcriptome of the giant reed, Arundo donax.</title>
        <authorList>
            <person name="Barrero R.A."/>
            <person name="Guerrero F.D."/>
            <person name="Moolhuijzen P."/>
            <person name="Goolsby J.A."/>
            <person name="Tidwell J."/>
            <person name="Bellgard S.E."/>
            <person name="Bellgard M.I."/>
        </authorList>
    </citation>
    <scope>NUCLEOTIDE SEQUENCE</scope>
    <source>
        <tissue evidence="1">Shoot tissue taken approximately 20 cm above the soil surface</tissue>
    </source>
</reference>
<organism evidence="1">
    <name type="scientific">Arundo donax</name>
    <name type="common">Giant reed</name>
    <name type="synonym">Donax arundinaceus</name>
    <dbReference type="NCBI Taxonomy" id="35708"/>
    <lineage>
        <taxon>Eukaryota</taxon>
        <taxon>Viridiplantae</taxon>
        <taxon>Streptophyta</taxon>
        <taxon>Embryophyta</taxon>
        <taxon>Tracheophyta</taxon>
        <taxon>Spermatophyta</taxon>
        <taxon>Magnoliopsida</taxon>
        <taxon>Liliopsida</taxon>
        <taxon>Poales</taxon>
        <taxon>Poaceae</taxon>
        <taxon>PACMAD clade</taxon>
        <taxon>Arundinoideae</taxon>
        <taxon>Arundineae</taxon>
        <taxon>Arundo</taxon>
    </lineage>
</organism>
<name>A0A0A9G330_ARUDO</name>
<reference evidence="1" key="1">
    <citation type="submission" date="2014-09" db="EMBL/GenBank/DDBJ databases">
        <authorList>
            <person name="Magalhaes I.L.F."/>
            <person name="Oliveira U."/>
            <person name="Santos F.R."/>
            <person name="Vidigal T.H.D.A."/>
            <person name="Brescovit A.D."/>
            <person name="Santos A.J."/>
        </authorList>
    </citation>
    <scope>NUCLEOTIDE SEQUENCE</scope>
    <source>
        <tissue evidence="1">Shoot tissue taken approximately 20 cm above the soil surface</tissue>
    </source>
</reference>
<dbReference type="AlphaFoldDB" id="A0A0A9G330"/>
<sequence>MGHRLWFHIHQIIRYL</sequence>